<dbReference type="EMBL" id="GBXM01082744">
    <property type="protein sequence ID" value="JAH25833.1"/>
    <property type="molecule type" value="Transcribed_RNA"/>
</dbReference>
<proteinExistence type="predicted"/>
<dbReference type="AlphaFoldDB" id="A0A0E9RBX7"/>
<organism evidence="1">
    <name type="scientific">Anguilla anguilla</name>
    <name type="common">European freshwater eel</name>
    <name type="synonym">Muraena anguilla</name>
    <dbReference type="NCBI Taxonomy" id="7936"/>
    <lineage>
        <taxon>Eukaryota</taxon>
        <taxon>Metazoa</taxon>
        <taxon>Chordata</taxon>
        <taxon>Craniata</taxon>
        <taxon>Vertebrata</taxon>
        <taxon>Euteleostomi</taxon>
        <taxon>Actinopterygii</taxon>
        <taxon>Neopterygii</taxon>
        <taxon>Teleostei</taxon>
        <taxon>Anguilliformes</taxon>
        <taxon>Anguillidae</taxon>
        <taxon>Anguilla</taxon>
    </lineage>
</organism>
<evidence type="ECO:0000313" key="1">
    <source>
        <dbReference type="EMBL" id="JAH25833.1"/>
    </source>
</evidence>
<accession>A0A0E9RBX7</accession>
<reference evidence="1" key="1">
    <citation type="submission" date="2014-11" db="EMBL/GenBank/DDBJ databases">
        <authorList>
            <person name="Amaro Gonzalez C."/>
        </authorList>
    </citation>
    <scope>NUCLEOTIDE SEQUENCE</scope>
</reference>
<protein>
    <submittedName>
        <fullName evidence="1">Uncharacterized protein</fullName>
    </submittedName>
</protein>
<reference evidence="1" key="2">
    <citation type="journal article" date="2015" name="Fish Shellfish Immunol.">
        <title>Early steps in the European eel (Anguilla anguilla)-Vibrio vulnificus interaction in the gills: Role of the RtxA13 toxin.</title>
        <authorList>
            <person name="Callol A."/>
            <person name="Pajuelo D."/>
            <person name="Ebbesson L."/>
            <person name="Teles M."/>
            <person name="MacKenzie S."/>
            <person name="Amaro C."/>
        </authorList>
    </citation>
    <scope>NUCLEOTIDE SEQUENCE</scope>
</reference>
<name>A0A0E9RBX7_ANGAN</name>
<sequence>MLRNPLFVNVLPVWKAKIITSCPLSPTTSKSLL</sequence>